<gene>
    <name evidence="1" type="ORF">L195_g059536</name>
</gene>
<evidence type="ECO:0000313" key="1">
    <source>
        <dbReference type="EMBL" id="PNX59131.1"/>
    </source>
</evidence>
<dbReference type="Proteomes" id="UP000236291">
    <property type="component" value="Unassembled WGS sequence"/>
</dbReference>
<reference evidence="1 2" key="2">
    <citation type="journal article" date="2017" name="Front. Plant Sci.">
        <title>Gene Classification and Mining of Molecular Markers Useful in Red Clover (Trifolium pratense) Breeding.</title>
        <authorList>
            <person name="Istvanek J."/>
            <person name="Dluhosova J."/>
            <person name="Dluhos P."/>
            <person name="Patkova L."/>
            <person name="Nedelnik J."/>
            <person name="Repkova J."/>
        </authorList>
    </citation>
    <scope>NUCLEOTIDE SEQUENCE [LARGE SCALE GENOMIC DNA]</scope>
    <source>
        <strain evidence="2">cv. Tatra</strain>
        <tissue evidence="1">Young leaves</tissue>
    </source>
</reference>
<comment type="caution">
    <text evidence="1">The sequence shown here is derived from an EMBL/GenBank/DDBJ whole genome shotgun (WGS) entry which is preliminary data.</text>
</comment>
<proteinExistence type="predicted"/>
<dbReference type="EMBL" id="ASHM01130637">
    <property type="protein sequence ID" value="PNX59131.1"/>
    <property type="molecule type" value="Genomic_DNA"/>
</dbReference>
<protein>
    <submittedName>
        <fullName evidence="1">Uncharacterized protein</fullName>
    </submittedName>
</protein>
<dbReference type="AlphaFoldDB" id="A0A2K3JYJ8"/>
<sequence length="40" mass="4134">MGTMMAVRVEDGVAEGVDCDDARGGVIVGSIIFMVDESNS</sequence>
<accession>A0A2K3JYJ8</accession>
<reference evidence="1 2" key="1">
    <citation type="journal article" date="2014" name="Am. J. Bot.">
        <title>Genome assembly and annotation for red clover (Trifolium pratense; Fabaceae).</title>
        <authorList>
            <person name="Istvanek J."/>
            <person name="Jaros M."/>
            <person name="Krenek A."/>
            <person name="Repkova J."/>
        </authorList>
    </citation>
    <scope>NUCLEOTIDE SEQUENCE [LARGE SCALE GENOMIC DNA]</scope>
    <source>
        <strain evidence="2">cv. Tatra</strain>
        <tissue evidence="1">Young leaves</tissue>
    </source>
</reference>
<evidence type="ECO:0000313" key="2">
    <source>
        <dbReference type="Proteomes" id="UP000236291"/>
    </source>
</evidence>
<name>A0A2K3JYJ8_TRIPR</name>
<organism evidence="1 2">
    <name type="scientific">Trifolium pratense</name>
    <name type="common">Red clover</name>
    <dbReference type="NCBI Taxonomy" id="57577"/>
    <lineage>
        <taxon>Eukaryota</taxon>
        <taxon>Viridiplantae</taxon>
        <taxon>Streptophyta</taxon>
        <taxon>Embryophyta</taxon>
        <taxon>Tracheophyta</taxon>
        <taxon>Spermatophyta</taxon>
        <taxon>Magnoliopsida</taxon>
        <taxon>eudicotyledons</taxon>
        <taxon>Gunneridae</taxon>
        <taxon>Pentapetalae</taxon>
        <taxon>rosids</taxon>
        <taxon>fabids</taxon>
        <taxon>Fabales</taxon>
        <taxon>Fabaceae</taxon>
        <taxon>Papilionoideae</taxon>
        <taxon>50 kb inversion clade</taxon>
        <taxon>NPAAA clade</taxon>
        <taxon>Hologalegina</taxon>
        <taxon>IRL clade</taxon>
        <taxon>Trifolieae</taxon>
        <taxon>Trifolium</taxon>
    </lineage>
</organism>